<evidence type="ECO:0000313" key="2">
    <source>
        <dbReference type="Proteomes" id="UP001367508"/>
    </source>
</evidence>
<gene>
    <name evidence="1" type="ORF">VNO77_23504</name>
</gene>
<protein>
    <submittedName>
        <fullName evidence="1">Uncharacterized protein</fullName>
    </submittedName>
</protein>
<comment type="caution">
    <text evidence="1">The sequence shown here is derived from an EMBL/GenBank/DDBJ whole genome shotgun (WGS) entry which is preliminary data.</text>
</comment>
<reference evidence="1 2" key="1">
    <citation type="submission" date="2024-01" db="EMBL/GenBank/DDBJ databases">
        <title>The genomes of 5 underutilized Papilionoideae crops provide insights into root nodulation and disease resistanc.</title>
        <authorList>
            <person name="Jiang F."/>
        </authorList>
    </citation>
    <scope>NUCLEOTIDE SEQUENCE [LARGE SCALE GENOMIC DNA]</scope>
    <source>
        <strain evidence="1">LVBAO_FW01</strain>
        <tissue evidence="1">Leaves</tissue>
    </source>
</reference>
<keyword evidence="2" id="KW-1185">Reference proteome</keyword>
<organism evidence="1 2">
    <name type="scientific">Canavalia gladiata</name>
    <name type="common">Sword bean</name>
    <name type="synonym">Dolichos gladiatus</name>
    <dbReference type="NCBI Taxonomy" id="3824"/>
    <lineage>
        <taxon>Eukaryota</taxon>
        <taxon>Viridiplantae</taxon>
        <taxon>Streptophyta</taxon>
        <taxon>Embryophyta</taxon>
        <taxon>Tracheophyta</taxon>
        <taxon>Spermatophyta</taxon>
        <taxon>Magnoliopsida</taxon>
        <taxon>eudicotyledons</taxon>
        <taxon>Gunneridae</taxon>
        <taxon>Pentapetalae</taxon>
        <taxon>rosids</taxon>
        <taxon>fabids</taxon>
        <taxon>Fabales</taxon>
        <taxon>Fabaceae</taxon>
        <taxon>Papilionoideae</taxon>
        <taxon>50 kb inversion clade</taxon>
        <taxon>NPAAA clade</taxon>
        <taxon>indigoferoid/millettioid clade</taxon>
        <taxon>Phaseoleae</taxon>
        <taxon>Canavalia</taxon>
    </lineage>
</organism>
<dbReference type="Proteomes" id="UP001367508">
    <property type="component" value="Unassembled WGS sequence"/>
</dbReference>
<evidence type="ECO:0000313" key="1">
    <source>
        <dbReference type="EMBL" id="KAK7329344.1"/>
    </source>
</evidence>
<sequence length="76" mass="8892">MIQPVWNRTYPIEVLFIGGNKQIICLVHKKQTGCQHKTQALSVQRLRYLFGFLFLTDRTRIVLDTHESEFGFCFCG</sequence>
<name>A0AAN9QBX0_CANGL</name>
<proteinExistence type="predicted"/>
<accession>A0AAN9QBX0</accession>
<dbReference type="EMBL" id="JAYMYQ010000005">
    <property type="protein sequence ID" value="KAK7329344.1"/>
    <property type="molecule type" value="Genomic_DNA"/>
</dbReference>
<dbReference type="AlphaFoldDB" id="A0AAN9QBX0"/>